<organism evidence="2 3">
    <name type="scientific">Streptomyces solicavernae</name>
    <dbReference type="NCBI Taxonomy" id="3043614"/>
    <lineage>
        <taxon>Bacteria</taxon>
        <taxon>Bacillati</taxon>
        <taxon>Actinomycetota</taxon>
        <taxon>Actinomycetes</taxon>
        <taxon>Kitasatosporales</taxon>
        <taxon>Streptomycetaceae</taxon>
        <taxon>Streptomyces</taxon>
    </lineage>
</organism>
<accession>A0ABT6RVV3</accession>
<dbReference type="Gene3D" id="1.10.260.40">
    <property type="entry name" value="lambda repressor-like DNA-binding domains"/>
    <property type="match status" value="1"/>
</dbReference>
<dbReference type="SUPFAM" id="SSF47413">
    <property type="entry name" value="lambda repressor-like DNA-binding domains"/>
    <property type="match status" value="1"/>
</dbReference>
<dbReference type="CDD" id="cd00093">
    <property type="entry name" value="HTH_XRE"/>
    <property type="match status" value="1"/>
</dbReference>
<dbReference type="InterPro" id="IPR010982">
    <property type="entry name" value="Lambda_DNA-bd_dom_sf"/>
</dbReference>
<dbReference type="EMBL" id="JASCIR010000018">
    <property type="protein sequence ID" value="MDI3388578.1"/>
    <property type="molecule type" value="Genomic_DNA"/>
</dbReference>
<dbReference type="Pfam" id="PF19054">
    <property type="entry name" value="DUF5753"/>
    <property type="match status" value="1"/>
</dbReference>
<dbReference type="Proteomes" id="UP001224661">
    <property type="component" value="Unassembled WGS sequence"/>
</dbReference>
<comment type="caution">
    <text evidence="2">The sequence shown here is derived from an EMBL/GenBank/DDBJ whole genome shotgun (WGS) entry which is preliminary data.</text>
</comment>
<evidence type="ECO:0000313" key="3">
    <source>
        <dbReference type="Proteomes" id="UP001224661"/>
    </source>
</evidence>
<sequence>MTFEPEELGKSQQELGAALRDLRKAAGLSGDRLAARCAMSQSKVSRIENGQTKPTLIDIEALLTALEAPPDVVAEVSALARTANTEWQDARALRRKGLDKKQRELAGLESSSVEFRFFLLSMITGLLSTPEYIRASLAHIPGDHSKTIARKLERQEVLYDRSKRFTFILTEQAARSPFLAPDAMAMQLDRLSSLTHQPNVRLGVIPIGTAVPGCPLNTFTIYDDRLATAEMSTGVMVFRDQRDVRTYIEEFAGYEGCALFGEEARARLAEWAAACRT</sequence>
<reference evidence="2 3" key="1">
    <citation type="submission" date="2023-05" db="EMBL/GenBank/DDBJ databases">
        <title>Draft genome sequence of Streptomyces sp. B-S-A8 isolated from a cave soil in Thailand.</title>
        <authorList>
            <person name="Chamroensaksri N."/>
            <person name="Muangham S."/>
        </authorList>
    </citation>
    <scope>NUCLEOTIDE SEQUENCE [LARGE SCALE GENOMIC DNA]</scope>
    <source>
        <strain evidence="2 3">B-S-A8</strain>
    </source>
</reference>
<dbReference type="RefSeq" id="WP_282515030.1">
    <property type="nucleotide sequence ID" value="NZ_JASCIR010000018.1"/>
</dbReference>
<protein>
    <submittedName>
        <fullName evidence="2">Helix-turn-helix transcriptional regulator</fullName>
    </submittedName>
</protein>
<dbReference type="Pfam" id="PF13560">
    <property type="entry name" value="HTH_31"/>
    <property type="match status" value="1"/>
</dbReference>
<name>A0ABT6RVV3_9ACTN</name>
<dbReference type="InterPro" id="IPR043917">
    <property type="entry name" value="DUF5753"/>
</dbReference>
<dbReference type="SMART" id="SM00530">
    <property type="entry name" value="HTH_XRE"/>
    <property type="match status" value="1"/>
</dbReference>
<keyword evidence="3" id="KW-1185">Reference proteome</keyword>
<gene>
    <name evidence="2" type="ORF">QIS99_20555</name>
</gene>
<dbReference type="PROSITE" id="PS50943">
    <property type="entry name" value="HTH_CROC1"/>
    <property type="match status" value="1"/>
</dbReference>
<evidence type="ECO:0000313" key="2">
    <source>
        <dbReference type="EMBL" id="MDI3388578.1"/>
    </source>
</evidence>
<feature type="domain" description="HTH cro/C1-type" evidence="1">
    <location>
        <begin position="19"/>
        <end position="73"/>
    </location>
</feature>
<proteinExistence type="predicted"/>
<evidence type="ECO:0000259" key="1">
    <source>
        <dbReference type="PROSITE" id="PS50943"/>
    </source>
</evidence>
<dbReference type="InterPro" id="IPR001387">
    <property type="entry name" value="Cro/C1-type_HTH"/>
</dbReference>